<dbReference type="GO" id="GO:0004803">
    <property type="term" value="F:transposase activity"/>
    <property type="evidence" value="ECO:0007669"/>
    <property type="project" value="InterPro"/>
</dbReference>
<comment type="caution">
    <text evidence="2">The sequence shown here is derived from an EMBL/GenBank/DDBJ whole genome shotgun (WGS) entry which is preliminary data.</text>
</comment>
<feature type="domain" description="Transposase IS200-like" evidence="1">
    <location>
        <begin position="10"/>
        <end position="148"/>
    </location>
</feature>
<proteinExistence type="predicted"/>
<accession>A0A364RCR5</accession>
<gene>
    <name evidence="2" type="ORF">DP923_10025</name>
</gene>
<dbReference type="InterPro" id="IPR036515">
    <property type="entry name" value="Transposase_17_sf"/>
</dbReference>
<protein>
    <submittedName>
        <fullName evidence="2">Transposase</fullName>
    </submittedName>
</protein>
<name>A0A364RCR5_9BACT</name>
<evidence type="ECO:0000313" key="2">
    <source>
        <dbReference type="EMBL" id="RAU82138.1"/>
    </source>
</evidence>
<dbReference type="OrthoDB" id="9788881at2"/>
<dbReference type="Proteomes" id="UP000251692">
    <property type="component" value="Unassembled WGS sequence"/>
</dbReference>
<dbReference type="EMBL" id="QMDV01000003">
    <property type="protein sequence ID" value="RAU82138.1"/>
    <property type="molecule type" value="Genomic_DNA"/>
</dbReference>
<dbReference type="GO" id="GO:0006313">
    <property type="term" value="P:DNA transposition"/>
    <property type="evidence" value="ECO:0007669"/>
    <property type="project" value="InterPro"/>
</dbReference>
<evidence type="ECO:0000313" key="3">
    <source>
        <dbReference type="Proteomes" id="UP000251692"/>
    </source>
</evidence>
<dbReference type="SMART" id="SM01321">
    <property type="entry name" value="Y1_Tnp"/>
    <property type="match status" value="1"/>
</dbReference>
<dbReference type="InterPro" id="IPR052715">
    <property type="entry name" value="RAYT_transposase"/>
</dbReference>
<evidence type="ECO:0000259" key="1">
    <source>
        <dbReference type="SMART" id="SM01321"/>
    </source>
</evidence>
<dbReference type="RefSeq" id="WP_112305731.1">
    <property type="nucleotide sequence ID" value="NZ_QMDV01000003.1"/>
</dbReference>
<reference evidence="2 3" key="1">
    <citation type="submission" date="2018-06" db="EMBL/GenBank/DDBJ databases">
        <authorList>
            <person name="Liu Z.-W."/>
        </authorList>
    </citation>
    <scope>NUCLEOTIDE SEQUENCE [LARGE SCALE GENOMIC DNA]</scope>
    <source>
        <strain evidence="2 3">2b14</strain>
    </source>
</reference>
<dbReference type="Gene3D" id="3.30.70.1290">
    <property type="entry name" value="Transposase IS200-like"/>
    <property type="match status" value="1"/>
</dbReference>
<dbReference type="NCBIfam" id="NF047646">
    <property type="entry name" value="REP_Tyr_transpos"/>
    <property type="match status" value="1"/>
</dbReference>
<dbReference type="PANTHER" id="PTHR36966">
    <property type="entry name" value="REP-ASSOCIATED TYROSINE TRANSPOSASE"/>
    <property type="match status" value="1"/>
</dbReference>
<dbReference type="InterPro" id="IPR002686">
    <property type="entry name" value="Transposase_17"/>
</dbReference>
<organism evidence="2 3">
    <name type="scientific">Pontibacter arcticus</name>
    <dbReference type="NCBI Taxonomy" id="2080288"/>
    <lineage>
        <taxon>Bacteria</taxon>
        <taxon>Pseudomonadati</taxon>
        <taxon>Bacteroidota</taxon>
        <taxon>Cytophagia</taxon>
        <taxon>Cytophagales</taxon>
        <taxon>Hymenobacteraceae</taxon>
        <taxon>Pontibacter</taxon>
    </lineage>
</organism>
<dbReference type="SUPFAM" id="SSF143422">
    <property type="entry name" value="Transposase IS200-like"/>
    <property type="match status" value="1"/>
</dbReference>
<dbReference type="Pfam" id="PF01797">
    <property type="entry name" value="Y1_Tnp"/>
    <property type="match status" value="1"/>
</dbReference>
<keyword evidence="3" id="KW-1185">Reference proteome</keyword>
<dbReference type="PANTHER" id="PTHR36966:SF1">
    <property type="entry name" value="REP-ASSOCIATED TYROSINE TRANSPOSASE"/>
    <property type="match status" value="1"/>
</dbReference>
<dbReference type="AlphaFoldDB" id="A0A364RCR5"/>
<dbReference type="GO" id="GO:0043565">
    <property type="term" value="F:sequence-specific DNA binding"/>
    <property type="evidence" value="ECO:0007669"/>
    <property type="project" value="TreeGrafter"/>
</dbReference>
<sequence>MSRNYKIRDQSKLYFVSFAVVNWIDVFVRREYKDIVVESLKYCINHKGLEVYAWCIMSSHVHLIIGSNNQPIEAILRDLKRHTSKTILKTIEEHNQESRQEWMLWMFRRAGSRNPKNETYQFWQQHNHPIELTNNQIMQQRLDYVHQNPVEAGFVEEPWEYLYSSAKDYTGHHKGLIDIILIE</sequence>
<reference evidence="2 3" key="2">
    <citation type="submission" date="2018-07" db="EMBL/GenBank/DDBJ databases">
        <title>Pontibacter sp. 2b14 genomic sequence and assembly.</title>
        <authorList>
            <person name="Du Z.-J."/>
        </authorList>
    </citation>
    <scope>NUCLEOTIDE SEQUENCE [LARGE SCALE GENOMIC DNA]</scope>
    <source>
        <strain evidence="2 3">2b14</strain>
    </source>
</reference>